<evidence type="ECO:0000256" key="3">
    <source>
        <dbReference type="ARBA" id="ARBA00022898"/>
    </source>
</evidence>
<name>A0A1B8GB89_9PEZI</name>
<feature type="modified residue" description="N6-(pyridoxal phosphate)lysine" evidence="5">
    <location>
        <position position="280"/>
    </location>
</feature>
<dbReference type="NCBIfam" id="NF041359">
    <property type="entry name" value="GntG_guanitoxin"/>
    <property type="match status" value="1"/>
</dbReference>
<protein>
    <recommendedName>
        <fullName evidence="6">Aromatic amino acid beta-eliminating lyase/threonine aldolase domain-containing protein</fullName>
    </recommendedName>
</protein>
<comment type="similarity">
    <text evidence="2">Belongs to the threonine aldolase family.</text>
</comment>
<dbReference type="Proteomes" id="UP000091956">
    <property type="component" value="Unassembled WGS sequence"/>
</dbReference>
<evidence type="ECO:0000313" key="7">
    <source>
        <dbReference type="EMBL" id="OBT93098.2"/>
    </source>
</evidence>
<organism evidence="7 8">
    <name type="scientific">Pseudogymnoascus verrucosus</name>
    <dbReference type="NCBI Taxonomy" id="342668"/>
    <lineage>
        <taxon>Eukaryota</taxon>
        <taxon>Fungi</taxon>
        <taxon>Dikarya</taxon>
        <taxon>Ascomycota</taxon>
        <taxon>Pezizomycotina</taxon>
        <taxon>Leotiomycetes</taxon>
        <taxon>Thelebolales</taxon>
        <taxon>Thelebolaceae</taxon>
        <taxon>Pseudogymnoascus</taxon>
    </lineage>
</organism>
<dbReference type="STRING" id="342668.A0A1B8GB89"/>
<evidence type="ECO:0000256" key="1">
    <source>
        <dbReference type="ARBA" id="ARBA00001933"/>
    </source>
</evidence>
<proteinExistence type="inferred from homology"/>
<dbReference type="FunFam" id="3.40.640.10:FF:000030">
    <property type="entry name" value="Low-specificity L-threonine aldolase"/>
    <property type="match status" value="1"/>
</dbReference>
<dbReference type="GO" id="GO:0006545">
    <property type="term" value="P:glycine biosynthetic process"/>
    <property type="evidence" value="ECO:0007669"/>
    <property type="project" value="TreeGrafter"/>
</dbReference>
<evidence type="ECO:0000256" key="4">
    <source>
        <dbReference type="ARBA" id="ARBA00023239"/>
    </source>
</evidence>
<dbReference type="Pfam" id="PF01212">
    <property type="entry name" value="Beta_elim_lyase"/>
    <property type="match status" value="1"/>
</dbReference>
<dbReference type="Gene3D" id="3.40.640.10">
    <property type="entry name" value="Type I PLP-dependent aspartate aminotransferase-like (Major domain)"/>
    <property type="match status" value="1"/>
</dbReference>
<evidence type="ECO:0000256" key="5">
    <source>
        <dbReference type="PIRSR" id="PIRSR017617-1"/>
    </source>
</evidence>
<dbReference type="EMBL" id="KV460258">
    <property type="protein sequence ID" value="OBT93098.2"/>
    <property type="molecule type" value="Genomic_DNA"/>
</dbReference>
<dbReference type="InterPro" id="IPR023603">
    <property type="entry name" value="Low_specificity_L-TA-like"/>
</dbReference>
<dbReference type="PANTHER" id="PTHR48097:SF9">
    <property type="entry name" value="L-THREONINE ALDOLASE"/>
    <property type="match status" value="1"/>
</dbReference>
<dbReference type="InterPro" id="IPR001597">
    <property type="entry name" value="ArAA_b-elim_lyase/Thr_aldolase"/>
</dbReference>
<evidence type="ECO:0000259" key="6">
    <source>
        <dbReference type="Pfam" id="PF01212"/>
    </source>
</evidence>
<reference evidence="8" key="2">
    <citation type="journal article" date="2018" name="Nat. Commun.">
        <title>Extreme sensitivity to ultraviolet light in the fungal pathogen causing white-nose syndrome of bats.</title>
        <authorList>
            <person name="Palmer J.M."/>
            <person name="Drees K.P."/>
            <person name="Foster J.T."/>
            <person name="Lindner D.L."/>
        </authorList>
    </citation>
    <scope>NUCLEOTIDE SEQUENCE [LARGE SCALE GENOMIC DNA]</scope>
    <source>
        <strain evidence="8">UAMH 10579</strain>
    </source>
</reference>
<keyword evidence="4" id="KW-0456">Lyase</keyword>
<dbReference type="InterPro" id="IPR015424">
    <property type="entry name" value="PyrdxlP-dep_Trfase"/>
</dbReference>
<dbReference type="AlphaFoldDB" id="A0A1B8GB89"/>
<feature type="domain" description="Aromatic amino acid beta-eliminating lyase/threonine aldolase" evidence="6">
    <location>
        <begin position="84"/>
        <end position="378"/>
    </location>
</feature>
<evidence type="ECO:0000256" key="2">
    <source>
        <dbReference type="ARBA" id="ARBA00006966"/>
    </source>
</evidence>
<dbReference type="PIRSF" id="PIRSF017617">
    <property type="entry name" value="Thr_aldolase"/>
    <property type="match status" value="1"/>
</dbReference>
<dbReference type="GO" id="GO:0006567">
    <property type="term" value="P:L-threonine catabolic process"/>
    <property type="evidence" value="ECO:0007669"/>
    <property type="project" value="TreeGrafter"/>
</dbReference>
<dbReference type="RefSeq" id="XP_018126831.2">
    <property type="nucleotide sequence ID" value="XM_018278403.2"/>
</dbReference>
<dbReference type="InterPro" id="IPR015421">
    <property type="entry name" value="PyrdxlP-dep_Trfase_major"/>
</dbReference>
<dbReference type="SUPFAM" id="SSF53383">
    <property type="entry name" value="PLP-dependent transferases"/>
    <property type="match status" value="1"/>
</dbReference>
<keyword evidence="3" id="KW-0663">Pyridoxal phosphate</keyword>
<dbReference type="GeneID" id="28842372"/>
<evidence type="ECO:0000313" key="8">
    <source>
        <dbReference type="Proteomes" id="UP000091956"/>
    </source>
</evidence>
<accession>A0A1B8GB89</accession>
<dbReference type="GO" id="GO:0005829">
    <property type="term" value="C:cytosol"/>
    <property type="evidence" value="ECO:0007669"/>
    <property type="project" value="TreeGrafter"/>
</dbReference>
<sequence>MLHTKNFSTIAVMNRTILIQLRRQALPVSTKPLLCFPRQYMSTAAYADARVLSEQPHEDAVTQALRILQTAPIAWSSSGSAAFDFRSDVVTKPTLSTLEAIIRCSLDDDVYREDAATLSLESHMASLTGFSGAIFVNSGTMANQLALRTHLTQPPHAILADSRSHILHWEAGGIASLTGAMVQTARPSNGEFLTVEDIKKKVVLSDDVHKCPTRVISLENTIGGIVQPLEETRKISAWARENGLKLHLDGARLWEAIAAGRGNLREYASCFDSVGLDFSKGLGAPMGAVIVGGADFVARARRIRKGMGGAMRQVGVLSSAARESMESIFGPGPSGYKDGGLLRRSHRLASRVAGMWIEKGGRLSRRTETNIVWVDLKAAKVEEELFNEMGAEYGLRLDGSRVVLHYQICEDAIGKLEMLFSRILGRVSRG</sequence>
<comment type="cofactor">
    <cofactor evidence="1">
        <name>pyridoxal 5'-phosphate</name>
        <dbReference type="ChEBI" id="CHEBI:597326"/>
    </cofactor>
</comment>
<gene>
    <name evidence="7" type="ORF">VE01_08986</name>
</gene>
<keyword evidence="8" id="KW-1185">Reference proteome</keyword>
<reference evidence="7 8" key="1">
    <citation type="submission" date="2016-03" db="EMBL/GenBank/DDBJ databases">
        <title>Comparative genomics of Pseudogymnoascus destructans, the fungus causing white-nose syndrome of bats.</title>
        <authorList>
            <person name="Palmer J.M."/>
            <person name="Drees K.P."/>
            <person name="Foster J.T."/>
            <person name="Lindner D.L."/>
        </authorList>
    </citation>
    <scope>NUCLEOTIDE SEQUENCE [LARGE SCALE GENOMIC DNA]</scope>
    <source>
        <strain evidence="7 8">UAMH 10579</strain>
    </source>
</reference>
<dbReference type="GO" id="GO:0008732">
    <property type="term" value="F:L-allo-threonine aldolase activity"/>
    <property type="evidence" value="ECO:0007669"/>
    <property type="project" value="TreeGrafter"/>
</dbReference>
<dbReference type="PANTHER" id="PTHR48097">
    <property type="entry name" value="L-THREONINE ALDOLASE-RELATED"/>
    <property type="match status" value="1"/>
</dbReference>